<name>A0ABT0C828_THEVL</name>
<reference evidence="3" key="1">
    <citation type="submission" date="2021-02" db="EMBL/GenBank/DDBJ databases">
        <title>The CRISPR/cas machinery reduction and long-range gene transfer in the hot spring cyanobacterium Synechococcus.</title>
        <authorList>
            <person name="Dvorak P."/>
            <person name="Jahodarova E."/>
            <person name="Hasler P."/>
            <person name="Poulickova A."/>
        </authorList>
    </citation>
    <scope>NUCLEOTIDE SEQUENCE</scope>
    <source>
        <strain evidence="3">Rupite</strain>
    </source>
</reference>
<dbReference type="InterPro" id="IPR052514">
    <property type="entry name" value="SAM-dependent_MTase"/>
</dbReference>
<dbReference type="SUPFAM" id="SSF53335">
    <property type="entry name" value="S-adenosyl-L-methionine-dependent methyltransferases"/>
    <property type="match status" value="1"/>
</dbReference>
<dbReference type="InterPro" id="IPR029063">
    <property type="entry name" value="SAM-dependent_MTases_sf"/>
</dbReference>
<evidence type="ECO:0000313" key="3">
    <source>
        <dbReference type="EMBL" id="MCJ2541948.1"/>
    </source>
</evidence>
<feature type="region of interest" description="Disordered" evidence="1">
    <location>
        <begin position="226"/>
        <end position="247"/>
    </location>
</feature>
<dbReference type="GO" id="GO:0008168">
    <property type="term" value="F:methyltransferase activity"/>
    <property type="evidence" value="ECO:0007669"/>
    <property type="project" value="UniProtKB-KW"/>
</dbReference>
<comment type="caution">
    <text evidence="3">The sequence shown here is derived from an EMBL/GenBank/DDBJ whole genome shotgun (WGS) entry which is preliminary data.</text>
</comment>
<dbReference type="EMBL" id="JAFIRA010000005">
    <property type="protein sequence ID" value="MCJ2541948.1"/>
    <property type="molecule type" value="Genomic_DNA"/>
</dbReference>
<keyword evidence="3" id="KW-0489">Methyltransferase</keyword>
<keyword evidence="3" id="KW-0808">Transferase</keyword>
<dbReference type="RefSeq" id="WP_244349160.1">
    <property type="nucleotide sequence ID" value="NZ_JAFIRA010000005.1"/>
</dbReference>
<gene>
    <name evidence="3" type="ORF">JX360_03340</name>
</gene>
<evidence type="ECO:0000313" key="4">
    <source>
        <dbReference type="Proteomes" id="UP000830835"/>
    </source>
</evidence>
<sequence>MCTTPDEYNELGLSHHLRALQAQTSRERRAAWALALASWRQGLDLDPTHLPCQLNRLHALLALGSFHTVIQEGKDLLSKLLTERYLEDPTLGLSGLETKLVWDPTKLADTTASHSAGGKPSGRIKKTVAKSQLDLRERYLHALARWLAHHSGVAYRPEALPYWRLAAAIDPEDLEAQMVVAMNAVAQAQPEGPFLLQRIASRYPNQRERAIQALKLALNHYVQQEQSPIVEPDSEAEATPQEEGKGSSSKEKLEIWIQYEGYKFNLEPNLRSIVTFVLLTQDRWFESEIELCRQILKPGMNAIDVGANVGVYTFLFARCVGKSGKVYAIEPTPGCLECLRATTTQNKLDKSVQVIEAAVGEEPGEVYLVEEGASVFNRIVTDPMSVVEETKPVQQITLDELWISEGNPTIDLLKVDAEGAEVPVLKGGRKMIEACTPVIMFENQHAGQTTGLESARVLAEFGYLIYVYNPLLKDLSPIQASVQPPSTLNLTAVHPNRFPLLSEAGLI</sequence>
<dbReference type="Proteomes" id="UP000830835">
    <property type="component" value="Unassembled WGS sequence"/>
</dbReference>
<dbReference type="Pfam" id="PF05050">
    <property type="entry name" value="Methyltransf_21"/>
    <property type="match status" value="1"/>
</dbReference>
<protein>
    <submittedName>
        <fullName evidence="3">FkbM family methyltransferase</fullName>
    </submittedName>
</protein>
<evidence type="ECO:0000256" key="1">
    <source>
        <dbReference type="SAM" id="MobiDB-lite"/>
    </source>
</evidence>
<accession>A0ABT0C828</accession>
<dbReference type="InterPro" id="IPR006342">
    <property type="entry name" value="FkbM_mtfrase"/>
</dbReference>
<evidence type="ECO:0000259" key="2">
    <source>
        <dbReference type="Pfam" id="PF05050"/>
    </source>
</evidence>
<dbReference type="GO" id="GO:0032259">
    <property type="term" value="P:methylation"/>
    <property type="evidence" value="ECO:0007669"/>
    <property type="project" value="UniProtKB-KW"/>
</dbReference>
<keyword evidence="4" id="KW-1185">Reference proteome</keyword>
<dbReference type="PANTHER" id="PTHR34203">
    <property type="entry name" value="METHYLTRANSFERASE, FKBM FAMILY PROTEIN"/>
    <property type="match status" value="1"/>
</dbReference>
<dbReference type="NCBIfam" id="TIGR01444">
    <property type="entry name" value="fkbM_fam"/>
    <property type="match status" value="1"/>
</dbReference>
<organism evidence="3 4">
    <name type="scientific">Thermostichus vulcanus str. 'Rupite'</name>
    <dbReference type="NCBI Taxonomy" id="2813851"/>
    <lineage>
        <taxon>Bacteria</taxon>
        <taxon>Bacillati</taxon>
        <taxon>Cyanobacteriota</taxon>
        <taxon>Cyanophyceae</taxon>
        <taxon>Thermostichales</taxon>
        <taxon>Thermostichaceae</taxon>
        <taxon>Thermostichus</taxon>
    </lineage>
</organism>
<feature type="domain" description="Methyltransferase FkbM" evidence="2">
    <location>
        <begin position="304"/>
        <end position="463"/>
    </location>
</feature>
<proteinExistence type="predicted"/>
<dbReference type="Gene3D" id="3.40.50.150">
    <property type="entry name" value="Vaccinia Virus protein VP39"/>
    <property type="match status" value="1"/>
</dbReference>
<dbReference type="PANTHER" id="PTHR34203:SF15">
    <property type="entry name" value="SLL1173 PROTEIN"/>
    <property type="match status" value="1"/>
</dbReference>